<dbReference type="SUPFAM" id="SSF81631">
    <property type="entry name" value="PAP/OAS1 substrate-binding domain"/>
    <property type="match status" value="1"/>
</dbReference>
<dbReference type="Pfam" id="PF04439">
    <property type="entry name" value="Adenyl_transf"/>
    <property type="match status" value="1"/>
</dbReference>
<protein>
    <submittedName>
        <fullName evidence="1">Aminoglycoside 6-adenylyltransferase</fullName>
    </submittedName>
</protein>
<dbReference type="RefSeq" id="WP_367778348.1">
    <property type="nucleotide sequence ID" value="NZ_JBFMIA010000002.1"/>
</dbReference>
<dbReference type="Proteomes" id="UP001556040">
    <property type="component" value="Unassembled WGS sequence"/>
</dbReference>
<accession>A0ABV3Q0Z5</accession>
<name>A0ABV3Q0Z5_9BACL</name>
<dbReference type="InterPro" id="IPR043519">
    <property type="entry name" value="NT_sf"/>
</dbReference>
<dbReference type="Gene3D" id="1.20.120.330">
    <property type="entry name" value="Nucleotidyltransferases domain 2"/>
    <property type="match status" value="1"/>
</dbReference>
<keyword evidence="2" id="KW-1185">Reference proteome</keyword>
<sequence length="282" mass="33701">MQSEEQFYPTLLNWAEKFESIRVVLQTSSRANPHAFKDRFTDYDIELFVEDLEWFLQDKWLAQFGELIAAVPLNPMIDHQHLTRLVLFEDGTKIDFQIQHLDCLQKFQTLPPEYDNGYQVLLDKDHLTEHFKAPSHTAYYVSPPTKEAYQELVNDFWWDTSYVAKSLWRDELFFAKYILDSIIRIVYLRPMIEWHLGVKYDWAVNPNKVGRWFKRYVDSDVWIEIEQTYAGGEIKDNWKSLFAMMDLFRKLAKEVGASLDYKYDDQIDEKLTQYCKDISTLK</sequence>
<evidence type="ECO:0000313" key="1">
    <source>
        <dbReference type="EMBL" id="MEW9501007.1"/>
    </source>
</evidence>
<dbReference type="Gene3D" id="3.30.460.10">
    <property type="entry name" value="Beta Polymerase, domain 2"/>
    <property type="match status" value="1"/>
</dbReference>
<dbReference type="InterPro" id="IPR007530">
    <property type="entry name" value="Aminoglycoside_adenylylTfrase"/>
</dbReference>
<dbReference type="EMBL" id="JBFMIA010000002">
    <property type="protein sequence ID" value="MEW9501007.1"/>
    <property type="molecule type" value="Genomic_DNA"/>
</dbReference>
<evidence type="ECO:0000313" key="2">
    <source>
        <dbReference type="Proteomes" id="UP001556040"/>
    </source>
</evidence>
<dbReference type="SUPFAM" id="SSF81301">
    <property type="entry name" value="Nucleotidyltransferase"/>
    <property type="match status" value="1"/>
</dbReference>
<proteinExistence type="predicted"/>
<reference evidence="1 2" key="1">
    <citation type="journal article" date="1979" name="Int. J. Syst. Evol. Microbiol.">
        <title>Bacillus globisporus subsp. marinus subsp. nov.</title>
        <authorList>
            <person name="Liu H."/>
        </authorList>
    </citation>
    <scope>NUCLEOTIDE SEQUENCE [LARGE SCALE GENOMIC DNA]</scope>
    <source>
        <strain evidence="1 2">DSM 1297</strain>
    </source>
</reference>
<comment type="caution">
    <text evidence="1">The sequence shown here is derived from an EMBL/GenBank/DDBJ whole genome shotgun (WGS) entry which is preliminary data.</text>
</comment>
<gene>
    <name evidence="1" type="ORF">AB1471_04220</name>
</gene>
<organism evidence="1 2">
    <name type="scientific">Jeotgalibacillus marinus</name>
    <dbReference type="NCBI Taxonomy" id="86667"/>
    <lineage>
        <taxon>Bacteria</taxon>
        <taxon>Bacillati</taxon>
        <taxon>Bacillota</taxon>
        <taxon>Bacilli</taxon>
        <taxon>Bacillales</taxon>
        <taxon>Caryophanaceae</taxon>
        <taxon>Jeotgalibacillus</taxon>
    </lineage>
</organism>